<comment type="caution">
    <text evidence="2">The sequence shown here is derived from an EMBL/GenBank/DDBJ whole genome shotgun (WGS) entry which is preliminary data.</text>
</comment>
<feature type="domain" description="DUF1985" evidence="1">
    <location>
        <begin position="35"/>
        <end position="156"/>
    </location>
</feature>
<gene>
    <name evidence="2" type="ORF">Ddye_012186</name>
</gene>
<organism evidence="2 3">
    <name type="scientific">Dipteronia dyeriana</name>
    <dbReference type="NCBI Taxonomy" id="168575"/>
    <lineage>
        <taxon>Eukaryota</taxon>
        <taxon>Viridiplantae</taxon>
        <taxon>Streptophyta</taxon>
        <taxon>Embryophyta</taxon>
        <taxon>Tracheophyta</taxon>
        <taxon>Spermatophyta</taxon>
        <taxon>Magnoliopsida</taxon>
        <taxon>eudicotyledons</taxon>
        <taxon>Gunneridae</taxon>
        <taxon>Pentapetalae</taxon>
        <taxon>rosids</taxon>
        <taxon>malvids</taxon>
        <taxon>Sapindales</taxon>
        <taxon>Sapindaceae</taxon>
        <taxon>Hippocastanoideae</taxon>
        <taxon>Acereae</taxon>
        <taxon>Dipteronia</taxon>
    </lineage>
</organism>
<evidence type="ECO:0000259" key="1">
    <source>
        <dbReference type="Pfam" id="PF09331"/>
    </source>
</evidence>
<sequence length="172" mass="20091">MASCFRPLLTVSRPMKFSGGVIHQLLLWEVHHNRPSDEMRFILGTHEVRFSKVEFCLITGLWFRVVPDMSRYVIMDNGQHHRYFGGKGEISSVELRDVLRCGEFQQAYDSVMLCLIYMLNWILMGLDEGVKIPVWQLLLVDDLDAFDAFLWGAHMYSHSIYSFKHAFDGQRE</sequence>
<evidence type="ECO:0000313" key="3">
    <source>
        <dbReference type="Proteomes" id="UP001280121"/>
    </source>
</evidence>
<proteinExistence type="predicted"/>
<dbReference type="Pfam" id="PF09331">
    <property type="entry name" value="DUF1985"/>
    <property type="match status" value="1"/>
</dbReference>
<protein>
    <recommendedName>
        <fullName evidence="1">DUF1985 domain-containing protein</fullName>
    </recommendedName>
</protein>
<accession>A0AAE0CIA7</accession>
<dbReference type="PANTHER" id="PTHR48449:SF1">
    <property type="entry name" value="DUF1985 DOMAIN-CONTAINING PROTEIN"/>
    <property type="match status" value="1"/>
</dbReference>
<dbReference type="EMBL" id="JANJYI010000004">
    <property type="protein sequence ID" value="KAK2652330.1"/>
    <property type="molecule type" value="Genomic_DNA"/>
</dbReference>
<dbReference type="PANTHER" id="PTHR48449">
    <property type="entry name" value="DUF1985 DOMAIN-CONTAINING PROTEIN"/>
    <property type="match status" value="1"/>
</dbReference>
<dbReference type="InterPro" id="IPR015410">
    <property type="entry name" value="DUF1985"/>
</dbReference>
<dbReference type="Proteomes" id="UP001280121">
    <property type="component" value="Unassembled WGS sequence"/>
</dbReference>
<dbReference type="AlphaFoldDB" id="A0AAE0CIA7"/>
<name>A0AAE0CIA7_9ROSI</name>
<reference evidence="2" key="1">
    <citation type="journal article" date="2023" name="Plant J.">
        <title>Genome sequences and population genomics provide insights into the demographic history, inbreeding, and mutation load of two 'living fossil' tree species of Dipteronia.</title>
        <authorList>
            <person name="Feng Y."/>
            <person name="Comes H.P."/>
            <person name="Chen J."/>
            <person name="Zhu S."/>
            <person name="Lu R."/>
            <person name="Zhang X."/>
            <person name="Li P."/>
            <person name="Qiu J."/>
            <person name="Olsen K.M."/>
            <person name="Qiu Y."/>
        </authorList>
    </citation>
    <scope>NUCLEOTIDE SEQUENCE</scope>
    <source>
        <strain evidence="2">KIB01</strain>
    </source>
</reference>
<keyword evidence="3" id="KW-1185">Reference proteome</keyword>
<evidence type="ECO:0000313" key="2">
    <source>
        <dbReference type="EMBL" id="KAK2652330.1"/>
    </source>
</evidence>